<proteinExistence type="predicted"/>
<accession>E9FTM9</accession>
<dbReference type="Proteomes" id="UP000000305">
    <property type="component" value="Unassembled WGS sequence"/>
</dbReference>
<dbReference type="KEGG" id="dpx:DAPPUDRAFT_94991"/>
<evidence type="ECO:0000313" key="2">
    <source>
        <dbReference type="Proteomes" id="UP000000305"/>
    </source>
</evidence>
<dbReference type="EMBL" id="GL732524">
    <property type="protein sequence ID" value="EFX89609.1"/>
    <property type="molecule type" value="Genomic_DNA"/>
</dbReference>
<sequence>MWNSVLMDGVKWSFDRSSPPLTDGGGGNHPDFGLEESQFRSWNFESHQQTNYADWTNRLHPGEEGEDAEDLFVHHDPVDGRGSRRNYPSAAELFRNFVDKPRCFVLLVLGNSADVGAAAAIDI</sequence>
<dbReference type="InParanoid" id="E9FTM9"/>
<evidence type="ECO:0000313" key="1">
    <source>
        <dbReference type="EMBL" id="EFX89609.1"/>
    </source>
</evidence>
<organism evidence="1 2">
    <name type="scientific">Daphnia pulex</name>
    <name type="common">Water flea</name>
    <dbReference type="NCBI Taxonomy" id="6669"/>
    <lineage>
        <taxon>Eukaryota</taxon>
        <taxon>Metazoa</taxon>
        <taxon>Ecdysozoa</taxon>
        <taxon>Arthropoda</taxon>
        <taxon>Crustacea</taxon>
        <taxon>Branchiopoda</taxon>
        <taxon>Diplostraca</taxon>
        <taxon>Cladocera</taxon>
        <taxon>Anomopoda</taxon>
        <taxon>Daphniidae</taxon>
        <taxon>Daphnia</taxon>
    </lineage>
</organism>
<protein>
    <submittedName>
        <fullName evidence="1">Uncharacterized protein</fullName>
    </submittedName>
</protein>
<dbReference type="HOGENOM" id="CLU_2017501_0_0_1"/>
<reference evidence="1 2" key="1">
    <citation type="journal article" date="2011" name="Science">
        <title>The ecoresponsive genome of Daphnia pulex.</title>
        <authorList>
            <person name="Colbourne J.K."/>
            <person name="Pfrender M.E."/>
            <person name="Gilbert D."/>
            <person name="Thomas W.K."/>
            <person name="Tucker A."/>
            <person name="Oakley T.H."/>
            <person name="Tokishita S."/>
            <person name="Aerts A."/>
            <person name="Arnold G.J."/>
            <person name="Basu M.K."/>
            <person name="Bauer D.J."/>
            <person name="Caceres C.E."/>
            <person name="Carmel L."/>
            <person name="Casola C."/>
            <person name="Choi J.H."/>
            <person name="Detter J.C."/>
            <person name="Dong Q."/>
            <person name="Dusheyko S."/>
            <person name="Eads B.D."/>
            <person name="Frohlich T."/>
            <person name="Geiler-Samerotte K.A."/>
            <person name="Gerlach D."/>
            <person name="Hatcher P."/>
            <person name="Jogdeo S."/>
            <person name="Krijgsveld J."/>
            <person name="Kriventseva E.V."/>
            <person name="Kultz D."/>
            <person name="Laforsch C."/>
            <person name="Lindquist E."/>
            <person name="Lopez J."/>
            <person name="Manak J.R."/>
            <person name="Muller J."/>
            <person name="Pangilinan J."/>
            <person name="Patwardhan R.P."/>
            <person name="Pitluck S."/>
            <person name="Pritham E.J."/>
            <person name="Rechtsteiner A."/>
            <person name="Rho M."/>
            <person name="Rogozin I.B."/>
            <person name="Sakarya O."/>
            <person name="Salamov A."/>
            <person name="Schaack S."/>
            <person name="Shapiro H."/>
            <person name="Shiga Y."/>
            <person name="Skalitzky C."/>
            <person name="Smith Z."/>
            <person name="Souvorov A."/>
            <person name="Sung W."/>
            <person name="Tang Z."/>
            <person name="Tsuchiya D."/>
            <person name="Tu H."/>
            <person name="Vos H."/>
            <person name="Wang M."/>
            <person name="Wolf Y.I."/>
            <person name="Yamagata H."/>
            <person name="Yamada T."/>
            <person name="Ye Y."/>
            <person name="Shaw J.R."/>
            <person name="Andrews J."/>
            <person name="Crease T.J."/>
            <person name="Tang H."/>
            <person name="Lucas S.M."/>
            <person name="Robertson H.M."/>
            <person name="Bork P."/>
            <person name="Koonin E.V."/>
            <person name="Zdobnov E.M."/>
            <person name="Grigoriev I.V."/>
            <person name="Lynch M."/>
            <person name="Boore J.L."/>
        </authorList>
    </citation>
    <scope>NUCLEOTIDE SEQUENCE [LARGE SCALE GENOMIC DNA]</scope>
</reference>
<name>E9FTM9_DAPPU</name>
<gene>
    <name evidence="1" type="ORF">DAPPUDRAFT_94991</name>
</gene>
<keyword evidence="2" id="KW-1185">Reference proteome</keyword>
<dbReference type="AlphaFoldDB" id="E9FTM9"/>